<keyword evidence="1" id="KW-0812">Transmembrane</keyword>
<evidence type="ECO:0000313" key="3">
    <source>
        <dbReference type="Proteomes" id="UP000054844"/>
    </source>
</evidence>
<feature type="transmembrane region" description="Helical" evidence="1">
    <location>
        <begin position="49"/>
        <end position="75"/>
    </location>
</feature>
<dbReference type="RefSeq" id="WP_058389115.1">
    <property type="nucleotide sequence ID" value="NZ_CP025063.1"/>
</dbReference>
<keyword evidence="3" id="KW-1185">Reference proteome</keyword>
<dbReference type="STRING" id="207340.APZ41_017995"/>
<proteinExistence type="predicted"/>
<name>A0A1S8D0D3_9PROT</name>
<feature type="transmembrane region" description="Helical" evidence="1">
    <location>
        <begin position="95"/>
        <end position="116"/>
    </location>
</feature>
<keyword evidence="1" id="KW-1133">Transmembrane helix</keyword>
<organism evidence="2 3">
    <name type="scientific">Roseomonas mucosa</name>
    <dbReference type="NCBI Taxonomy" id="207340"/>
    <lineage>
        <taxon>Bacteria</taxon>
        <taxon>Pseudomonadati</taxon>
        <taxon>Pseudomonadota</taxon>
        <taxon>Alphaproteobacteria</taxon>
        <taxon>Acetobacterales</taxon>
        <taxon>Roseomonadaceae</taxon>
        <taxon>Roseomonas</taxon>
    </lineage>
</organism>
<reference evidence="2" key="1">
    <citation type="submission" date="2016-12" db="EMBL/GenBank/DDBJ databases">
        <title>Draft genome sequence of Roseomonas mucosa strain AU37, isolated from a peripheral intravenous catheter.</title>
        <authorList>
            <person name="Choudhury M.A."/>
            <person name="Sidjabat H.E."/>
            <person name="Wailan A.M."/>
            <person name="Zhang L."/>
            <person name="Marsh N.M."/>
            <person name="Rickard C.M."/>
            <person name="Davies M."/>
            <person name="Mcmillan D.J."/>
        </authorList>
    </citation>
    <scope>NUCLEOTIDE SEQUENCE [LARGE SCALE GENOMIC DNA]</scope>
    <source>
        <strain evidence="2">AU37</strain>
    </source>
</reference>
<protein>
    <submittedName>
        <fullName evidence="2">Uncharacterized protein</fullName>
    </submittedName>
</protein>
<keyword evidence="1" id="KW-0472">Membrane</keyword>
<comment type="caution">
    <text evidence="2">The sequence shown here is derived from an EMBL/GenBank/DDBJ whole genome shotgun (WGS) entry which is preliminary data.</text>
</comment>
<gene>
    <name evidence="2" type="ORF">APZ41_017995</name>
</gene>
<sequence>MSDGVSNEERRRENQEINDLLRRRMLRELRRQEAHANSHWWQLPGDPPVWLTCAGMASLLVLAASGGIVLGSILAGIVRGRTAFTPTEADSWPDLLFLAGLVLIGASLFLLGMAAIRMRRR</sequence>
<dbReference type="AlphaFoldDB" id="A0A1S8D0D3"/>
<dbReference type="EMBL" id="LLWF02000090">
    <property type="protein sequence ID" value="ONH81782.1"/>
    <property type="molecule type" value="Genomic_DNA"/>
</dbReference>
<accession>A0A1S8D0D3</accession>
<evidence type="ECO:0000313" key="2">
    <source>
        <dbReference type="EMBL" id="ONH81782.1"/>
    </source>
</evidence>
<dbReference type="Proteomes" id="UP000054844">
    <property type="component" value="Unassembled WGS sequence"/>
</dbReference>
<evidence type="ECO:0000256" key="1">
    <source>
        <dbReference type="SAM" id="Phobius"/>
    </source>
</evidence>